<organism evidence="2 3">
    <name type="scientific">Hyunsoonleella aestuarii</name>
    <dbReference type="NCBI Taxonomy" id="912802"/>
    <lineage>
        <taxon>Bacteria</taxon>
        <taxon>Pseudomonadati</taxon>
        <taxon>Bacteroidota</taxon>
        <taxon>Flavobacteriia</taxon>
        <taxon>Flavobacteriales</taxon>
        <taxon>Flavobacteriaceae</taxon>
    </lineage>
</organism>
<evidence type="ECO:0000313" key="3">
    <source>
        <dbReference type="Proteomes" id="UP001500027"/>
    </source>
</evidence>
<accession>A0ABP8EAX2</accession>
<dbReference type="SUPFAM" id="SSF52266">
    <property type="entry name" value="SGNH hydrolase"/>
    <property type="match status" value="1"/>
</dbReference>
<dbReference type="RefSeq" id="WP_139000728.1">
    <property type="nucleotide sequence ID" value="NZ_BAABAV010000001.1"/>
</dbReference>
<dbReference type="EMBL" id="BAABAV010000001">
    <property type="protein sequence ID" value="GAA4269362.1"/>
    <property type="molecule type" value="Genomic_DNA"/>
</dbReference>
<dbReference type="Pfam" id="PF08885">
    <property type="entry name" value="GSCFA"/>
    <property type="match status" value="1"/>
</dbReference>
<reference evidence="3" key="1">
    <citation type="journal article" date="2019" name="Int. J. Syst. Evol. Microbiol.">
        <title>The Global Catalogue of Microorganisms (GCM) 10K type strain sequencing project: providing services to taxonomists for standard genome sequencing and annotation.</title>
        <authorList>
            <consortium name="The Broad Institute Genomics Platform"/>
            <consortium name="The Broad Institute Genome Sequencing Center for Infectious Disease"/>
            <person name="Wu L."/>
            <person name="Ma J."/>
        </authorList>
    </citation>
    <scope>NUCLEOTIDE SEQUENCE [LARGE SCALE GENOMIC DNA]</scope>
    <source>
        <strain evidence="3">JCM 17452</strain>
    </source>
</reference>
<dbReference type="InterPro" id="IPR014982">
    <property type="entry name" value="GSCFA"/>
</dbReference>
<protein>
    <submittedName>
        <fullName evidence="2">GSCFA domain-containing protein</fullName>
    </submittedName>
</protein>
<dbReference type="Gene3D" id="3.40.50.1110">
    <property type="entry name" value="SGNH hydrolase"/>
    <property type="match status" value="1"/>
</dbReference>
<feature type="domain" description="GSCFA" evidence="1">
    <location>
        <begin position="23"/>
        <end position="261"/>
    </location>
</feature>
<proteinExistence type="predicted"/>
<comment type="caution">
    <text evidence="2">The sequence shown here is derived from an EMBL/GenBank/DDBJ whole genome shotgun (WGS) entry which is preliminary data.</text>
</comment>
<sequence length="319" mass="37418">MDLQTKINFHEQSNNQIDYNSNVLLIGSCFSENIGNKLEYFKFRNFQNPFGILFHPFAIECLIENAVFNRNFSEKDVFIFNEIWHCFDAHSKLSSPSKKKLVDTLNNNIDLTHQLINKSTQIIVTLGTAWVYRNINTNQIVANCHKVPQQQFIKELLEVNTIHQSLTNIVELIRSINQYTSIIFTVSPVRHLKDGFIENTQSKSHLICAIHQLLSNSEESRNLNYFPSYEIMMDELRDYRFYAEDMIHPNRTAINYIWEKFQSVWISKDASITMDRVDAIQKGLQHKPFNPQSQSHQVFLQKLEALKEQLQSQFPHIVF</sequence>
<evidence type="ECO:0000313" key="2">
    <source>
        <dbReference type="EMBL" id="GAA4269362.1"/>
    </source>
</evidence>
<gene>
    <name evidence="2" type="ORF">GCM10022257_14630</name>
</gene>
<keyword evidence="3" id="KW-1185">Reference proteome</keyword>
<evidence type="ECO:0000259" key="1">
    <source>
        <dbReference type="Pfam" id="PF08885"/>
    </source>
</evidence>
<dbReference type="InterPro" id="IPR036514">
    <property type="entry name" value="SGNH_hydro_sf"/>
</dbReference>
<dbReference type="PROSITE" id="PS51257">
    <property type="entry name" value="PROKAR_LIPOPROTEIN"/>
    <property type="match status" value="1"/>
</dbReference>
<name>A0ABP8EAX2_9FLAO</name>
<dbReference type="Proteomes" id="UP001500027">
    <property type="component" value="Unassembled WGS sequence"/>
</dbReference>